<keyword evidence="11" id="KW-0653">Protein transport</keyword>
<feature type="compositionally biased region" description="Acidic residues" evidence="15">
    <location>
        <begin position="495"/>
        <end position="516"/>
    </location>
</feature>
<keyword evidence="6" id="KW-0812">Transmembrane</keyword>
<evidence type="ECO:0000259" key="16">
    <source>
        <dbReference type="Pfam" id="PF04757"/>
    </source>
</evidence>
<feature type="compositionally biased region" description="Acidic residues" evidence="15">
    <location>
        <begin position="461"/>
        <end position="470"/>
    </location>
</feature>
<keyword evidence="4" id="KW-0813">Transport</keyword>
<evidence type="ECO:0000256" key="12">
    <source>
        <dbReference type="ARBA" id="ARBA00022989"/>
    </source>
</evidence>
<gene>
    <name evidence="17" type="ORF">CBER1_06785</name>
</gene>
<dbReference type="EMBL" id="PNEN01001794">
    <property type="protein sequence ID" value="PPJ50012.1"/>
    <property type="molecule type" value="Genomic_DNA"/>
</dbReference>
<keyword evidence="7" id="KW-0479">Metal-binding</keyword>
<evidence type="ECO:0000256" key="2">
    <source>
        <dbReference type="ARBA" id="ARBA00004906"/>
    </source>
</evidence>
<dbReference type="STRING" id="357750.A0A2S6BRB6"/>
<keyword evidence="5" id="KW-0808">Transferase</keyword>
<evidence type="ECO:0000256" key="8">
    <source>
        <dbReference type="ARBA" id="ARBA00022771"/>
    </source>
</evidence>
<accession>A0A2S6BRB6</accession>
<proteinExistence type="inferred from homology"/>
<keyword evidence="9" id="KW-0833">Ubl conjugation pathway</keyword>
<evidence type="ECO:0000256" key="4">
    <source>
        <dbReference type="ARBA" id="ARBA00022448"/>
    </source>
</evidence>
<comment type="caution">
    <text evidence="17">The sequence shown here is derived from an EMBL/GenBank/DDBJ whole genome shotgun (WGS) entry which is preliminary data.</text>
</comment>
<evidence type="ECO:0000256" key="15">
    <source>
        <dbReference type="SAM" id="MobiDB-lite"/>
    </source>
</evidence>
<evidence type="ECO:0000256" key="13">
    <source>
        <dbReference type="ARBA" id="ARBA00023136"/>
    </source>
</evidence>
<comment type="pathway">
    <text evidence="2">Protein modification; protein ubiquitination.</text>
</comment>
<evidence type="ECO:0000256" key="7">
    <source>
        <dbReference type="ARBA" id="ARBA00022723"/>
    </source>
</evidence>
<evidence type="ECO:0000256" key="9">
    <source>
        <dbReference type="ARBA" id="ARBA00022786"/>
    </source>
</evidence>
<dbReference type="GO" id="GO:0016740">
    <property type="term" value="F:transferase activity"/>
    <property type="evidence" value="ECO:0007669"/>
    <property type="project" value="UniProtKB-KW"/>
</dbReference>
<organism evidence="17 18">
    <name type="scientific">Cercospora berteroae</name>
    <dbReference type="NCBI Taxonomy" id="357750"/>
    <lineage>
        <taxon>Eukaryota</taxon>
        <taxon>Fungi</taxon>
        <taxon>Dikarya</taxon>
        <taxon>Ascomycota</taxon>
        <taxon>Pezizomycotina</taxon>
        <taxon>Dothideomycetes</taxon>
        <taxon>Dothideomycetidae</taxon>
        <taxon>Mycosphaerellales</taxon>
        <taxon>Mycosphaerellaceae</taxon>
        <taxon>Cercospora</taxon>
    </lineage>
</organism>
<dbReference type="Pfam" id="PF04757">
    <property type="entry name" value="Pex2_Pex12"/>
    <property type="match status" value="1"/>
</dbReference>
<keyword evidence="12" id="KW-1133">Transmembrane helix</keyword>
<reference evidence="18" key="1">
    <citation type="journal article" date="2017" name="bioRxiv">
        <title>Conservation of a gene cluster reveals novel cercosporin biosynthetic mechanisms and extends production to the genus Colletotrichum.</title>
        <authorList>
            <person name="de Jonge R."/>
            <person name="Ebert M.K."/>
            <person name="Huitt-Roehl C.R."/>
            <person name="Pal P."/>
            <person name="Suttle J.C."/>
            <person name="Spanner R.E."/>
            <person name="Neubauer J.D."/>
            <person name="Jurick W.M.II."/>
            <person name="Stott K.A."/>
            <person name="Secor G.A."/>
            <person name="Thomma B.P.H.J."/>
            <person name="Van de Peer Y."/>
            <person name="Townsend C.A."/>
            <person name="Bolton M.D."/>
        </authorList>
    </citation>
    <scope>NUCLEOTIDE SEQUENCE [LARGE SCALE GENOMIC DNA]</scope>
    <source>
        <strain evidence="18">CBS538.71</strain>
    </source>
</reference>
<evidence type="ECO:0000256" key="6">
    <source>
        <dbReference type="ARBA" id="ARBA00022692"/>
    </source>
</evidence>
<evidence type="ECO:0000256" key="5">
    <source>
        <dbReference type="ARBA" id="ARBA00022679"/>
    </source>
</evidence>
<dbReference type="Proteomes" id="UP000237631">
    <property type="component" value="Unassembled WGS sequence"/>
</dbReference>
<dbReference type="InterPro" id="IPR006845">
    <property type="entry name" value="Pex_N"/>
</dbReference>
<evidence type="ECO:0000313" key="18">
    <source>
        <dbReference type="Proteomes" id="UP000237631"/>
    </source>
</evidence>
<evidence type="ECO:0000256" key="1">
    <source>
        <dbReference type="ARBA" id="ARBA00004585"/>
    </source>
</evidence>
<dbReference type="InterPro" id="IPR025654">
    <property type="entry name" value="PEX2/10"/>
</dbReference>
<evidence type="ECO:0000256" key="3">
    <source>
        <dbReference type="ARBA" id="ARBA00008704"/>
    </source>
</evidence>
<dbReference type="OrthoDB" id="1701437at2759"/>
<evidence type="ECO:0000256" key="10">
    <source>
        <dbReference type="ARBA" id="ARBA00022833"/>
    </source>
</evidence>
<feature type="region of interest" description="Disordered" evidence="15">
    <location>
        <begin position="431"/>
        <end position="516"/>
    </location>
</feature>
<dbReference type="GO" id="GO:0008270">
    <property type="term" value="F:zinc ion binding"/>
    <property type="evidence" value="ECO:0007669"/>
    <property type="project" value="UniProtKB-KW"/>
</dbReference>
<keyword evidence="18" id="KW-1185">Reference proteome</keyword>
<dbReference type="GO" id="GO:0016567">
    <property type="term" value="P:protein ubiquitination"/>
    <property type="evidence" value="ECO:0007669"/>
    <property type="project" value="UniProtKB-ARBA"/>
</dbReference>
<evidence type="ECO:0000256" key="14">
    <source>
        <dbReference type="ARBA" id="ARBA00023140"/>
    </source>
</evidence>
<name>A0A2S6BRB6_9PEZI</name>
<evidence type="ECO:0000256" key="11">
    <source>
        <dbReference type="ARBA" id="ARBA00022927"/>
    </source>
</evidence>
<keyword evidence="8" id="KW-0863">Zinc-finger</keyword>
<keyword evidence="13" id="KW-0472">Membrane</keyword>
<dbReference type="GO" id="GO:0016562">
    <property type="term" value="P:protein import into peroxisome matrix, receptor recycling"/>
    <property type="evidence" value="ECO:0007669"/>
    <property type="project" value="UniProtKB-ARBA"/>
</dbReference>
<dbReference type="AlphaFoldDB" id="A0A2S6BRB6"/>
<feature type="domain" description="Pex N-terminal" evidence="16">
    <location>
        <begin position="94"/>
        <end position="297"/>
    </location>
</feature>
<dbReference type="PANTHER" id="PTHR23350:SF4">
    <property type="entry name" value="PEROXISOME BIOGENESIS FACTOR 2"/>
    <property type="match status" value="1"/>
</dbReference>
<keyword evidence="14" id="KW-0576">Peroxisome</keyword>
<comment type="similarity">
    <text evidence="3">Belongs to the pex2/pex10/pex12 family.</text>
</comment>
<comment type="subcellular location">
    <subcellularLocation>
        <location evidence="1">Peroxisome membrane</location>
        <topology evidence="1">Multi-pass membrane protein</topology>
    </subcellularLocation>
</comment>
<dbReference type="PANTHER" id="PTHR23350">
    <property type="entry name" value="PEROXISOME ASSEMBLY PROTEIN 10"/>
    <property type="match status" value="1"/>
</dbReference>
<dbReference type="GO" id="GO:0005778">
    <property type="term" value="C:peroxisomal membrane"/>
    <property type="evidence" value="ECO:0007669"/>
    <property type="project" value="UniProtKB-SubCell"/>
</dbReference>
<evidence type="ECO:0000313" key="17">
    <source>
        <dbReference type="EMBL" id="PPJ50012.1"/>
    </source>
</evidence>
<sequence length="516" mass="58352">MKVLDALYATADAPFMADFAAAQKRIQERRLARAEALTAAESAQREVRAAQFTQLPPTLRTYAFDLISFWDNIRSPYGTRPAFRVGQVDAELLDEALLGLLKKQAGEGLKYFGAHLKDDYDVEITAALRAVMWKLSIYDHGQSYGASLQGLKYIDARGNPDPNFTRKEATTWQRVVYGLLTVGGRYGWSRWEDRLSSLENGYDEPSPLIRRLSRLTTFASTSHNIAAFCSFLVFLYNGHYRTLTDRLLRLRLVPASNQTSREVSFEFLNRQLVWHAFTEFLLFILPLVGISRWKRWLARAWKKTKSTTKQIFSTKPTYDGEDEEDDIPKGELAYLPERTCAICYQDQNPTGGQSEQEIMASSAAANSGIIGSSTTDITNPYEADPCGCVYCFVCLAQRIEAEEGEGFICLRCGETVKECRPWNGDVLIEKRSRRLTQSTGAAESRPPSRRKSVMFDLDNEKQEEEEEEEIPLSTVEPMPLEESQAWSEVNGHDNGEDDDEGEESGGEDINYDDEDE</sequence>
<protein>
    <recommendedName>
        <fullName evidence="16">Pex N-terminal domain-containing protein</fullName>
    </recommendedName>
</protein>
<keyword evidence="10" id="KW-0862">Zinc</keyword>